<evidence type="ECO:0000256" key="2">
    <source>
        <dbReference type="ARBA" id="ARBA00022573"/>
    </source>
</evidence>
<organism evidence="7 8">
    <name type="scientific">Methanobacterium formicicum (strain DSM 3637 / PP1)</name>
    <dbReference type="NCBI Taxonomy" id="1204725"/>
    <lineage>
        <taxon>Archaea</taxon>
        <taxon>Methanobacteriati</taxon>
        <taxon>Methanobacteriota</taxon>
        <taxon>Methanomada group</taxon>
        <taxon>Methanobacteria</taxon>
        <taxon>Methanobacteriales</taxon>
        <taxon>Methanobacteriaceae</taxon>
        <taxon>Methanobacterium</taxon>
    </lineage>
</organism>
<accession>K2R392</accession>
<dbReference type="OrthoDB" id="42238at2157"/>
<keyword evidence="8" id="KW-1185">Reference proteome</keyword>
<dbReference type="PANTHER" id="PTHR43182:SF1">
    <property type="entry name" value="COBALT-PRECORRIN-7 C(5)-METHYLTRANSFERASE"/>
    <property type="match status" value="1"/>
</dbReference>
<dbReference type="InterPro" id="IPR050714">
    <property type="entry name" value="Cobalamin_biosynth_MTase"/>
</dbReference>
<reference evidence="7 8" key="1">
    <citation type="journal article" date="2012" name="J. Bacteriol.">
        <title>Draft genome sequence of Methanobacterium formicicum DSM 3637, an archaebacterium isolated from the methane producer amoeba Pelomyxa palustris.</title>
        <authorList>
            <person name="Gutierrez G."/>
        </authorList>
    </citation>
    <scope>NUCLEOTIDE SEQUENCE [LARGE SCALE GENOMIC DNA]</scope>
    <source>
        <strain evidence="8">DSM 3637 / PP1</strain>
    </source>
</reference>
<evidence type="ECO:0000256" key="1">
    <source>
        <dbReference type="ARBA" id="ARBA00004953"/>
    </source>
</evidence>
<dbReference type="SUPFAM" id="SSF53790">
    <property type="entry name" value="Tetrapyrrole methylase"/>
    <property type="match status" value="1"/>
</dbReference>
<comment type="caution">
    <text evidence="7">The sequence shown here is derived from an EMBL/GenBank/DDBJ whole genome shotgun (WGS) entry which is preliminary data.</text>
</comment>
<evidence type="ECO:0000256" key="3">
    <source>
        <dbReference type="ARBA" id="ARBA00022603"/>
    </source>
</evidence>
<dbReference type="GO" id="GO:0008276">
    <property type="term" value="F:protein methyltransferase activity"/>
    <property type="evidence" value="ECO:0007669"/>
    <property type="project" value="InterPro"/>
</dbReference>
<feature type="domain" description="Tetrapyrrole methylase" evidence="6">
    <location>
        <begin position="3"/>
        <end position="194"/>
    </location>
</feature>
<dbReference type="InterPro" id="IPR000878">
    <property type="entry name" value="4pyrrol_Mease"/>
</dbReference>
<dbReference type="CDD" id="cd11644">
    <property type="entry name" value="Precorrin-6Y-MT"/>
    <property type="match status" value="1"/>
</dbReference>
<keyword evidence="3" id="KW-0489">Methyltransferase</keyword>
<comment type="pathway">
    <text evidence="1">Cofactor biosynthesis; adenosylcobalamin biosynthesis.</text>
</comment>
<dbReference type="AlphaFoldDB" id="K2R392"/>
<dbReference type="Gene3D" id="3.40.1010.10">
    <property type="entry name" value="Cobalt-precorrin-4 Transmethylase, Domain 1"/>
    <property type="match status" value="1"/>
</dbReference>
<dbReference type="EMBL" id="AMPO01000001">
    <property type="protein sequence ID" value="EKF87023.1"/>
    <property type="molecule type" value="Genomic_DNA"/>
</dbReference>
<dbReference type="Proteomes" id="UP000007360">
    <property type="component" value="Unassembled WGS sequence"/>
</dbReference>
<name>K2R392_METFP</name>
<proteinExistence type="predicted"/>
<evidence type="ECO:0000313" key="8">
    <source>
        <dbReference type="Proteomes" id="UP000007360"/>
    </source>
</evidence>
<evidence type="ECO:0000256" key="4">
    <source>
        <dbReference type="ARBA" id="ARBA00022679"/>
    </source>
</evidence>
<dbReference type="NCBIfam" id="TIGR02467">
    <property type="entry name" value="CbiE"/>
    <property type="match status" value="1"/>
</dbReference>
<protein>
    <submittedName>
        <fullName evidence="7">Cobalt-precorrin-6Y C(5)-methyltransferase</fullName>
    </submittedName>
</protein>
<evidence type="ECO:0000313" key="7">
    <source>
        <dbReference type="EMBL" id="EKF87023.1"/>
    </source>
</evidence>
<dbReference type="InterPro" id="IPR014777">
    <property type="entry name" value="4pyrrole_Mease_sub1"/>
</dbReference>
<keyword evidence="4" id="KW-0808">Transferase</keyword>
<sequence>MSKLYLVGIGPGSSDYLTAAAINTAGSVDVLVGSQRALDLFPGFEGQTLILRARNMDEMMKKSIYLVDEGKNVAILSTGDPGFSGVLNPILKLRDDLDLEVIPGISSLQLAAARLQIPWDQVNLLTLHGKGNSKIILDFMDNGKPTIVLPDFKVEKLAQFLLENGVDQDRKVAVCERLSYPDERIVNGTLKEIAAMDFTYLCVVIIYETF</sequence>
<dbReference type="Gene3D" id="3.30.950.10">
    <property type="entry name" value="Methyltransferase, Cobalt-precorrin-4 Transmethylase, Domain 2"/>
    <property type="match status" value="1"/>
</dbReference>
<dbReference type="InterPro" id="IPR012818">
    <property type="entry name" value="CbiE"/>
</dbReference>
<dbReference type="GO" id="GO:0009236">
    <property type="term" value="P:cobalamin biosynthetic process"/>
    <property type="evidence" value="ECO:0007669"/>
    <property type="project" value="UniProtKB-UniPathway"/>
</dbReference>
<dbReference type="UniPathway" id="UPA00148"/>
<gene>
    <name evidence="7" type="ORF">A994_02015</name>
</gene>
<dbReference type="PATRIC" id="fig|1204725.3.peg.405"/>
<dbReference type="PANTHER" id="PTHR43182">
    <property type="entry name" value="COBALT-PRECORRIN-6B C(15)-METHYLTRANSFERASE (DECARBOXYLATING)"/>
    <property type="match status" value="1"/>
</dbReference>
<dbReference type="RefSeq" id="WP_004029598.1">
    <property type="nucleotide sequence ID" value="NZ_AMPO01000001.1"/>
</dbReference>
<keyword evidence="5" id="KW-0949">S-adenosyl-L-methionine</keyword>
<dbReference type="Pfam" id="PF00590">
    <property type="entry name" value="TP_methylase"/>
    <property type="match status" value="1"/>
</dbReference>
<keyword evidence="2" id="KW-0169">Cobalamin biosynthesis</keyword>
<evidence type="ECO:0000259" key="6">
    <source>
        <dbReference type="Pfam" id="PF00590"/>
    </source>
</evidence>
<dbReference type="InterPro" id="IPR014776">
    <property type="entry name" value="4pyrrole_Mease_sub2"/>
</dbReference>
<dbReference type="GO" id="GO:0032259">
    <property type="term" value="P:methylation"/>
    <property type="evidence" value="ECO:0007669"/>
    <property type="project" value="UniProtKB-KW"/>
</dbReference>
<evidence type="ECO:0000256" key="5">
    <source>
        <dbReference type="ARBA" id="ARBA00022691"/>
    </source>
</evidence>
<dbReference type="InterPro" id="IPR035996">
    <property type="entry name" value="4pyrrol_Methylase_sf"/>
</dbReference>